<protein>
    <recommendedName>
        <fullName evidence="5">Ig-like domain-containing protein</fullName>
    </recommendedName>
</protein>
<evidence type="ECO:0000313" key="2">
    <source>
        <dbReference type="EMBL" id="MBS4186309.1"/>
    </source>
</evidence>
<keyword evidence="4" id="KW-1185">Reference proteome</keyword>
<feature type="chain" id="PRO_5044697396" description="Ig-like domain-containing protein" evidence="1">
    <location>
        <begin position="34"/>
        <end position="865"/>
    </location>
</feature>
<proteinExistence type="predicted"/>
<gene>
    <name evidence="3" type="ORF">KHB02_026810</name>
    <name evidence="2" type="ORF">KHB02_33605</name>
</gene>
<reference evidence="2" key="1">
    <citation type="submission" date="2021-05" db="EMBL/GenBank/DDBJ databases">
        <title>Novel Bacillus species.</title>
        <authorList>
            <person name="Liu G."/>
        </authorList>
    </citation>
    <scope>NUCLEOTIDE SEQUENCE</scope>
    <source>
        <strain evidence="2 4">FJAT-50051</strain>
    </source>
</reference>
<accession>A0A942YDF5</accession>
<name>A0A942YDF5_9BACI</name>
<keyword evidence="1" id="KW-0732">Signal</keyword>
<evidence type="ECO:0000256" key="1">
    <source>
        <dbReference type="SAM" id="SignalP"/>
    </source>
</evidence>
<dbReference type="Gene3D" id="3.30.1920.20">
    <property type="match status" value="4"/>
</dbReference>
<evidence type="ECO:0000313" key="4">
    <source>
        <dbReference type="Proteomes" id="UP000677265"/>
    </source>
</evidence>
<organism evidence="2">
    <name type="scientific">Neobacillus citreus</name>
    <dbReference type="NCBI Taxonomy" id="2833578"/>
    <lineage>
        <taxon>Bacteria</taxon>
        <taxon>Bacillati</taxon>
        <taxon>Bacillota</taxon>
        <taxon>Bacilli</taxon>
        <taxon>Bacillales</taxon>
        <taxon>Bacillaceae</taxon>
        <taxon>Neobacillus</taxon>
    </lineage>
</organism>
<dbReference type="AlphaFoldDB" id="A0A942YDF5"/>
<dbReference type="Proteomes" id="UP000677265">
    <property type="component" value="Unassembled WGS sequence"/>
</dbReference>
<evidence type="ECO:0000313" key="3">
    <source>
        <dbReference type="EMBL" id="MCH6269145.1"/>
    </source>
</evidence>
<dbReference type="NCBIfam" id="NF047446">
    <property type="entry name" value="barrel_OmpL47"/>
    <property type="match status" value="4"/>
</dbReference>
<comment type="caution">
    <text evidence="2">The sequence shown here is derived from an EMBL/GenBank/DDBJ whole genome shotgun (WGS) entry which is preliminary data.</text>
</comment>
<feature type="signal peptide" evidence="1">
    <location>
        <begin position="1"/>
        <end position="33"/>
    </location>
</feature>
<dbReference type="EMBL" id="JAGYPE010000007">
    <property type="protein sequence ID" value="MBS4186309.1"/>
    <property type="molecule type" value="Genomic_DNA"/>
</dbReference>
<dbReference type="InterPro" id="IPR058094">
    <property type="entry name" value="Ig-like_OmpL47-like"/>
</dbReference>
<dbReference type="RefSeq" id="WP_213146135.1">
    <property type="nucleotide sequence ID" value="NZ_JAGYPE020000081.1"/>
</dbReference>
<sequence>MIFLRKKRNLFAKLTTLILLFSLLSPVSKGVAAGDVTPPKLTSLSLSGTSATQGETITLSAEILEEESGVEVAEAYYSGPTGYSKTVYLSFNPETSKYEGSFDASTYDGAGVWKLSSIYLRDIQGNKFNIIHSETPSQGSTYEYRNLSQYNIEVYGTLIDDTAPRLGDLSLSSTRATGGESIKVSADIIEEGSGVEYAHLSFVPPNGDSEGGKGIELIYNQETGKYEGTFYVNPNDVPGIWSIGTIQMGDKLYNHYYYYNGQTPSQGDYYEVKDFSAYNIEIYGTVGDVTPPKLNGFSVSKTTIMQGEQVQLSADIFDDLSGVDHVYVTYNAPFGYDYRDVELTYNAETLKYEGIFETSPNDPAGTWPLYSIETVDKKGNFYTYYNSKEDSKGSTFEHRDLSQYNILVKALDTSAPETSLNVQGQTGTNGWYMSGVTVSLTAADNDTGIEKTLYRINGGEWQPYAEPFSLSVDGTTVVEYKSIDKVGNEEDVKTSTIKIDTQKPETKIGDIPSYPVKVDVPLSFLAQDGTSGIARTEYRVNGGNWTTYQDPTYIRTEGTNTVEYRSVDMAGNVEEVKRVEFVIDKTAPATTTSTLGTGWYNSDVEVSLTATDAISGVTKTEYRLNGGSWTAYTSPLRISGQGINTLEYRSIDKAGNVEATKQVQVKVDKTAPTTTTSVRDGWYNSDTTVSLVSSDSHSGVAKTEFRLNGGVWATYTGSIVVSTEGINTLEYRSVDQAGNTEEIKTVQVKIDKTKPVLNVTFNPSVIIGNTGKLINVKATVDARDGLSGIASFELLSITSSQPDVVKGGKIPEPDIQGAEYGTADTDFYLRNEISGSDRIYTITYKAFDNAGNATVTSSTILVKKK</sequence>
<dbReference type="EMBL" id="JAGYPE020000081">
    <property type="protein sequence ID" value="MCH6269145.1"/>
    <property type="molecule type" value="Genomic_DNA"/>
</dbReference>
<evidence type="ECO:0008006" key="5">
    <source>
        <dbReference type="Google" id="ProtNLM"/>
    </source>
</evidence>